<dbReference type="GO" id="GO:0030170">
    <property type="term" value="F:pyridoxal phosphate binding"/>
    <property type="evidence" value="ECO:0007669"/>
    <property type="project" value="InterPro"/>
</dbReference>
<comment type="similarity">
    <text evidence="1">Belongs to the class-I pyridoxal-phosphate-dependent aminotransferase family.</text>
</comment>
<keyword evidence="4" id="KW-1185">Reference proteome</keyword>
<comment type="caution">
    <text evidence="3">The sequence shown here is derived from an EMBL/GenBank/DDBJ whole genome shotgun (WGS) entry which is preliminary data.</text>
</comment>
<proteinExistence type="inferred from homology"/>
<dbReference type="GO" id="GO:0008483">
    <property type="term" value="F:transaminase activity"/>
    <property type="evidence" value="ECO:0007669"/>
    <property type="project" value="UniProtKB-KW"/>
</dbReference>
<dbReference type="Gene3D" id="3.40.640.10">
    <property type="entry name" value="Type I PLP-dependent aspartate aminotransferase-like (Major domain)"/>
    <property type="match status" value="1"/>
</dbReference>
<protein>
    <recommendedName>
        <fullName evidence="1">Aminotransferase</fullName>
        <ecNumber evidence="1">2.6.1.-</ecNumber>
    </recommendedName>
</protein>
<comment type="cofactor">
    <cofactor evidence="1">
        <name>pyridoxal 5'-phosphate</name>
        <dbReference type="ChEBI" id="CHEBI:597326"/>
    </cofactor>
</comment>
<evidence type="ECO:0000259" key="2">
    <source>
        <dbReference type="Pfam" id="PF00155"/>
    </source>
</evidence>
<name>A0A3L9YC03_9RHOB</name>
<dbReference type="Gene3D" id="3.90.1150.10">
    <property type="entry name" value="Aspartate Aminotransferase, domain 1"/>
    <property type="match status" value="1"/>
</dbReference>
<evidence type="ECO:0000256" key="1">
    <source>
        <dbReference type="RuleBase" id="RU000481"/>
    </source>
</evidence>
<dbReference type="PROSITE" id="PS00105">
    <property type="entry name" value="AA_TRANSFER_CLASS_1"/>
    <property type="match status" value="1"/>
</dbReference>
<dbReference type="PANTHER" id="PTHR43510">
    <property type="entry name" value="AMINOTRANSFERASE FUNCTION, HYPOTHETICAL (EUROFUNG)"/>
    <property type="match status" value="1"/>
</dbReference>
<feature type="domain" description="Aminotransferase class I/classII large" evidence="2">
    <location>
        <begin position="43"/>
        <end position="365"/>
    </location>
</feature>
<dbReference type="InterPro" id="IPR004838">
    <property type="entry name" value="NHTrfase_class1_PyrdxlP-BS"/>
</dbReference>
<dbReference type="PANTHER" id="PTHR43510:SF1">
    <property type="entry name" value="AMINOTRANSFERASE FUNCTION, HYPOTHETICAL (EUROFUNG)"/>
    <property type="match status" value="1"/>
</dbReference>
<dbReference type="Pfam" id="PF00155">
    <property type="entry name" value="Aminotran_1_2"/>
    <property type="match status" value="1"/>
</dbReference>
<dbReference type="InterPro" id="IPR015424">
    <property type="entry name" value="PyrdxlP-dep_Trfase"/>
</dbReference>
<sequence>MPFHPFAVEQFLSEMEHGVRFNFSESGVHPMSYAALFAMAQIDTEALFDTLVDYPQVNGFQTLRERIAALYDGAGAENVLVTVGATEANTLIANTLLEPGDNMVVFRPTYEQMAGNARNLGIELRLVNLIEDEGWAVDRDALAASVDDRTKIIHVVNPNNPTGGVLSIADRAAILASAERVGAWIVADEVYAGTERATDIPTASFWGQEARVIAINSMSKAYGLPGLRLGWLVAPQDMIPALWRRHEYASISASMMSMKLAEHALAPATRAKLTERARGLIRRGFETLTEALQEHPGVFSVVPPQASAMSFVKFDLPLGAEAFALRLLREQDVLVIPGNKFGLEGHFRFSSALPEPHLREGLARLNALTSEILANAG</sequence>
<dbReference type="OrthoDB" id="9803354at2"/>
<organism evidence="3 4">
    <name type="scientific">Rhodophyticola porphyridii</name>
    <dbReference type="NCBI Taxonomy" id="1852017"/>
    <lineage>
        <taxon>Bacteria</taxon>
        <taxon>Pseudomonadati</taxon>
        <taxon>Pseudomonadota</taxon>
        <taxon>Alphaproteobacteria</taxon>
        <taxon>Rhodobacterales</taxon>
        <taxon>Roseobacteraceae</taxon>
        <taxon>Rhodophyticola</taxon>
    </lineage>
</organism>
<reference evidence="3 4" key="1">
    <citation type="submission" date="2018-10" db="EMBL/GenBank/DDBJ databases">
        <authorList>
            <person name="Jung H.S."/>
            <person name="Jeon C.O."/>
        </authorList>
    </citation>
    <scope>NUCLEOTIDE SEQUENCE [LARGE SCALE GENOMIC DNA]</scope>
    <source>
        <strain evidence="3 4">MA-7-27</strain>
    </source>
</reference>
<dbReference type="Proteomes" id="UP000281343">
    <property type="component" value="Unassembled WGS sequence"/>
</dbReference>
<dbReference type="InterPro" id="IPR015421">
    <property type="entry name" value="PyrdxlP-dep_Trfase_major"/>
</dbReference>
<dbReference type="EC" id="2.6.1.-" evidence="1"/>
<dbReference type="InterPro" id="IPR004839">
    <property type="entry name" value="Aminotransferase_I/II_large"/>
</dbReference>
<dbReference type="SUPFAM" id="SSF53383">
    <property type="entry name" value="PLP-dependent transferases"/>
    <property type="match status" value="1"/>
</dbReference>
<dbReference type="EMBL" id="RCNT01000001">
    <property type="protein sequence ID" value="RMA43723.1"/>
    <property type="molecule type" value="Genomic_DNA"/>
</dbReference>
<accession>A0A3L9YC03</accession>
<dbReference type="RefSeq" id="WP_121896313.1">
    <property type="nucleotide sequence ID" value="NZ_RCNT01000001.1"/>
</dbReference>
<evidence type="ECO:0000313" key="4">
    <source>
        <dbReference type="Proteomes" id="UP000281343"/>
    </source>
</evidence>
<dbReference type="InterPro" id="IPR015422">
    <property type="entry name" value="PyrdxlP-dep_Trfase_small"/>
</dbReference>
<keyword evidence="1 3" id="KW-0808">Transferase</keyword>
<dbReference type="AlphaFoldDB" id="A0A3L9YC03"/>
<keyword evidence="1 3" id="KW-0032">Aminotransferase</keyword>
<dbReference type="CDD" id="cd00609">
    <property type="entry name" value="AAT_like"/>
    <property type="match status" value="1"/>
</dbReference>
<gene>
    <name evidence="3" type="ORF">D9R08_01995</name>
</gene>
<evidence type="ECO:0000313" key="3">
    <source>
        <dbReference type="EMBL" id="RMA43723.1"/>
    </source>
</evidence>